<dbReference type="RefSeq" id="XP_031853415.1">
    <property type="nucleotide sequence ID" value="XM_031997524.1"/>
</dbReference>
<reference evidence="7 8" key="1">
    <citation type="submission" date="2019-09" db="EMBL/GenBank/DDBJ databases">
        <authorList>
            <person name="Brejova B."/>
        </authorList>
    </citation>
    <scope>NUCLEOTIDE SEQUENCE [LARGE SCALE GENOMIC DNA]</scope>
</reference>
<evidence type="ECO:0000256" key="1">
    <source>
        <dbReference type="ARBA" id="ARBA00004123"/>
    </source>
</evidence>
<proteinExistence type="inferred from homology"/>
<organism evidence="7 8">
    <name type="scientific">Magnusiomyces paraingens</name>
    <dbReference type="NCBI Taxonomy" id="2606893"/>
    <lineage>
        <taxon>Eukaryota</taxon>
        <taxon>Fungi</taxon>
        <taxon>Dikarya</taxon>
        <taxon>Ascomycota</taxon>
        <taxon>Saccharomycotina</taxon>
        <taxon>Dipodascomycetes</taxon>
        <taxon>Dipodascales</taxon>
        <taxon>Dipodascaceae</taxon>
        <taxon>Magnusiomyces</taxon>
    </lineage>
</organism>
<dbReference type="EMBL" id="CABVLU010000002">
    <property type="protein sequence ID" value="VVT50566.1"/>
    <property type="molecule type" value="Genomic_DNA"/>
</dbReference>
<comment type="subcellular location">
    <subcellularLocation>
        <location evidence="1">Nucleus</location>
    </subcellularLocation>
</comment>
<evidence type="ECO:0000259" key="6">
    <source>
        <dbReference type="Pfam" id="PF07106"/>
    </source>
</evidence>
<dbReference type="GeneID" id="43581624"/>
<dbReference type="Gene3D" id="1.10.10.10">
    <property type="entry name" value="Winged helix-like DNA-binding domain superfamily/Winged helix DNA-binding domain"/>
    <property type="match status" value="1"/>
</dbReference>
<dbReference type="PANTHER" id="PTHR15938">
    <property type="entry name" value="TBP-1 INTERACTING PROTEIN"/>
    <property type="match status" value="1"/>
</dbReference>
<feature type="domain" description="Homologous-pairing protein 2 winged helix" evidence="6">
    <location>
        <begin position="1"/>
        <end position="53"/>
    </location>
</feature>
<keyword evidence="3" id="KW-0233">DNA recombination</keyword>
<sequence length="149" mass="16670">MSMQNRPYAVTDIITNLHGVIGKTLAIKVLAGLVEENKLLAKTYGKTIVYVVKQGKIKIATSSPTDAELFTKISSLQDRVKSVNEELKDSTDPNYKPLTVAEIKKLEDDLCKLDKIVIRRTKLALILWNTIKDNVSNNAEIEESLGLEW</sequence>
<evidence type="ECO:0000313" key="7">
    <source>
        <dbReference type="EMBL" id="VVT50566.1"/>
    </source>
</evidence>
<evidence type="ECO:0000256" key="5">
    <source>
        <dbReference type="ARBA" id="ARBA00023254"/>
    </source>
</evidence>
<keyword evidence="4" id="KW-0539">Nucleus</keyword>
<gene>
    <name evidence="7" type="ORF">SAPINGB_P002806</name>
</gene>
<evidence type="ECO:0000313" key="8">
    <source>
        <dbReference type="Proteomes" id="UP000398389"/>
    </source>
</evidence>
<dbReference type="AlphaFoldDB" id="A0A5E8BFY1"/>
<keyword evidence="8" id="KW-1185">Reference proteome</keyword>
<accession>A0A5E8BFY1</accession>
<dbReference type="GO" id="GO:0120231">
    <property type="term" value="C:DNA recombinase auxiliary factor complex"/>
    <property type="evidence" value="ECO:0007669"/>
    <property type="project" value="TreeGrafter"/>
</dbReference>
<evidence type="ECO:0000256" key="2">
    <source>
        <dbReference type="ARBA" id="ARBA00007922"/>
    </source>
</evidence>
<dbReference type="Pfam" id="PF07106">
    <property type="entry name" value="WHD_TBPIP"/>
    <property type="match status" value="1"/>
</dbReference>
<dbReference type="InterPro" id="IPR010776">
    <property type="entry name" value="Hop2_WH_dom"/>
</dbReference>
<protein>
    <recommendedName>
        <fullName evidence="6">Homologous-pairing protein 2 winged helix domain-containing protein</fullName>
    </recommendedName>
</protein>
<dbReference type="PANTHER" id="PTHR15938:SF0">
    <property type="entry name" value="HOMOLOGOUS-PAIRING PROTEIN 2 HOMOLOG"/>
    <property type="match status" value="1"/>
</dbReference>
<comment type="similarity">
    <text evidence="2">Belongs to the HOP2 family.</text>
</comment>
<dbReference type="GO" id="GO:0007129">
    <property type="term" value="P:homologous chromosome pairing at meiosis"/>
    <property type="evidence" value="ECO:0007669"/>
    <property type="project" value="TreeGrafter"/>
</dbReference>
<dbReference type="GO" id="GO:0003690">
    <property type="term" value="F:double-stranded DNA binding"/>
    <property type="evidence" value="ECO:0007669"/>
    <property type="project" value="TreeGrafter"/>
</dbReference>
<dbReference type="GO" id="GO:0000709">
    <property type="term" value="P:meiotic joint molecule formation"/>
    <property type="evidence" value="ECO:0007669"/>
    <property type="project" value="TreeGrafter"/>
</dbReference>
<dbReference type="GO" id="GO:0000794">
    <property type="term" value="C:condensed nuclear chromosome"/>
    <property type="evidence" value="ECO:0007669"/>
    <property type="project" value="TreeGrafter"/>
</dbReference>
<name>A0A5E8BFY1_9ASCO</name>
<dbReference type="GO" id="GO:0010774">
    <property type="term" value="P:meiotic strand invasion involved in reciprocal meiotic recombination"/>
    <property type="evidence" value="ECO:0007669"/>
    <property type="project" value="TreeGrafter"/>
</dbReference>
<dbReference type="InterPro" id="IPR036388">
    <property type="entry name" value="WH-like_DNA-bd_sf"/>
</dbReference>
<dbReference type="OrthoDB" id="272266at2759"/>
<dbReference type="Proteomes" id="UP000398389">
    <property type="component" value="Unassembled WGS sequence"/>
</dbReference>
<evidence type="ECO:0000256" key="4">
    <source>
        <dbReference type="ARBA" id="ARBA00023242"/>
    </source>
</evidence>
<keyword evidence="5" id="KW-0469">Meiosis</keyword>
<evidence type="ECO:0000256" key="3">
    <source>
        <dbReference type="ARBA" id="ARBA00023172"/>
    </source>
</evidence>
<dbReference type="GO" id="GO:0120230">
    <property type="term" value="F:recombinase activator activity"/>
    <property type="evidence" value="ECO:0007669"/>
    <property type="project" value="TreeGrafter"/>
</dbReference>